<name>A0A679KI82_9HYPH</name>
<reference evidence="1" key="1">
    <citation type="submission" date="2019-12" db="EMBL/GenBank/DDBJ databases">
        <authorList>
            <person name="Cremers G."/>
        </authorList>
    </citation>
    <scope>NUCLEOTIDE SEQUENCE</scope>
    <source>
        <strain evidence="1">Mbul2</strain>
    </source>
</reference>
<protein>
    <submittedName>
        <fullName evidence="1">Uncharacterized protein</fullName>
    </submittedName>
</protein>
<evidence type="ECO:0000313" key="1">
    <source>
        <dbReference type="EMBL" id="CAA2144942.1"/>
    </source>
</evidence>
<gene>
    <name evidence="1" type="ORF">MBLL_04062</name>
</gene>
<organism evidence="1">
    <name type="scientific">Methylobacterium bullatum</name>
    <dbReference type="NCBI Taxonomy" id="570505"/>
    <lineage>
        <taxon>Bacteria</taxon>
        <taxon>Pseudomonadati</taxon>
        <taxon>Pseudomonadota</taxon>
        <taxon>Alphaproteobacteria</taxon>
        <taxon>Hyphomicrobiales</taxon>
        <taxon>Methylobacteriaceae</taxon>
        <taxon>Methylobacterium</taxon>
    </lineage>
</organism>
<sequence length="119" mass="13544">MMSETAKLPRGQSYPLKPSILEAALTTARLDLDTHLIRSPGEMFDAHFWPPSPNVPYERLYIRVGSVPAEEAQAARDRIEREALPALIEWIGNILAQDPRSPIRREKRYLGLQRVLKSP</sequence>
<dbReference type="RefSeq" id="WP_339163318.1">
    <property type="nucleotide sequence ID" value="NZ_LR743511.1"/>
</dbReference>
<proteinExistence type="predicted"/>
<accession>A0A679KI82</accession>
<dbReference type="EMBL" id="LR743511">
    <property type="protein sequence ID" value="CAA2144942.1"/>
    <property type="molecule type" value="Genomic_DNA"/>
</dbReference>
<dbReference type="AlphaFoldDB" id="A0A679KI82"/>